<protein>
    <recommendedName>
        <fullName evidence="2">CAAX prenyl protease 2/Lysostaphin resistance protein A-like domain-containing protein</fullName>
    </recommendedName>
</protein>
<proteinExistence type="predicted"/>
<dbReference type="InterPro" id="IPR003675">
    <property type="entry name" value="Rce1/LyrA-like_dom"/>
</dbReference>
<evidence type="ECO:0000313" key="3">
    <source>
        <dbReference type="EMBL" id="VVM42937.1"/>
    </source>
</evidence>
<organism evidence="3 4">
    <name type="scientific">Pseudomonas fluorescens</name>
    <dbReference type="NCBI Taxonomy" id="294"/>
    <lineage>
        <taxon>Bacteria</taxon>
        <taxon>Pseudomonadati</taxon>
        <taxon>Pseudomonadota</taxon>
        <taxon>Gammaproteobacteria</taxon>
        <taxon>Pseudomonadales</taxon>
        <taxon>Pseudomonadaceae</taxon>
        <taxon>Pseudomonas</taxon>
    </lineage>
</organism>
<dbReference type="Proteomes" id="UP000344274">
    <property type="component" value="Unassembled WGS sequence"/>
</dbReference>
<feature type="transmembrane region" description="Helical" evidence="1">
    <location>
        <begin position="50"/>
        <end position="72"/>
    </location>
</feature>
<sequence>MLALPWTFLALLCLGYGLALTHGHLDWLAAISVMLLLIAGLTVRQQVIPGLRILGHGLFIALALALALHWLPGFHNGRGIALQRFSENAVPFSMFLNLDKPLIGFWLLLACPWIVGRCSLRSFLYATVLALALSAVLALGGALLLGIIAWAPKWPDQAWLWMLNNLLLVTLVEEALFRGYIQGGLSRIMKTLPQGETLALLLASLIFGLAHAGAGWQWVVLASLAGAGAGYGLAYRFGGLGAAILSHFGLNLMHFALFTYPMAG</sequence>
<dbReference type="RefSeq" id="WP_154946519.1">
    <property type="nucleotide sequence ID" value="NZ_CABVHB010000002.1"/>
</dbReference>
<feature type="transmembrane region" description="Helical" evidence="1">
    <location>
        <begin position="158"/>
        <end position="177"/>
    </location>
</feature>
<feature type="transmembrane region" description="Helical" evidence="1">
    <location>
        <begin position="198"/>
        <end position="219"/>
    </location>
</feature>
<dbReference type="GO" id="GO:0080120">
    <property type="term" value="P:CAAX-box protein maturation"/>
    <property type="evidence" value="ECO:0007669"/>
    <property type="project" value="UniProtKB-ARBA"/>
</dbReference>
<dbReference type="EMBL" id="CABVHB010000002">
    <property type="protein sequence ID" value="VVM42937.1"/>
    <property type="molecule type" value="Genomic_DNA"/>
</dbReference>
<dbReference type="AlphaFoldDB" id="A0A5E6PIM7"/>
<feature type="domain" description="CAAX prenyl protease 2/Lysostaphin resistance protein A-like" evidence="2">
    <location>
        <begin position="157"/>
        <end position="253"/>
    </location>
</feature>
<keyword evidence="1" id="KW-1133">Transmembrane helix</keyword>
<dbReference type="GO" id="GO:0004175">
    <property type="term" value="F:endopeptidase activity"/>
    <property type="evidence" value="ECO:0007669"/>
    <property type="project" value="UniProtKB-ARBA"/>
</dbReference>
<feature type="transmembrane region" description="Helical" evidence="1">
    <location>
        <begin position="92"/>
        <end position="116"/>
    </location>
</feature>
<keyword evidence="1" id="KW-0812">Transmembrane</keyword>
<evidence type="ECO:0000256" key="1">
    <source>
        <dbReference type="SAM" id="Phobius"/>
    </source>
</evidence>
<dbReference type="Pfam" id="PF02517">
    <property type="entry name" value="Rce1-like"/>
    <property type="match status" value="1"/>
</dbReference>
<name>A0A5E6PIM7_PSEFL</name>
<accession>A0A5E6PIM7</accession>
<feature type="transmembrane region" description="Helical" evidence="1">
    <location>
        <begin position="27"/>
        <end position="43"/>
    </location>
</feature>
<gene>
    <name evidence="3" type="ORF">PS673_00350</name>
</gene>
<keyword evidence="1" id="KW-0472">Membrane</keyword>
<evidence type="ECO:0000313" key="4">
    <source>
        <dbReference type="Proteomes" id="UP000344274"/>
    </source>
</evidence>
<feature type="transmembrane region" description="Helical" evidence="1">
    <location>
        <begin position="239"/>
        <end position="260"/>
    </location>
</feature>
<reference evidence="3 4" key="1">
    <citation type="submission" date="2019-09" db="EMBL/GenBank/DDBJ databases">
        <authorList>
            <person name="Chandra G."/>
            <person name="Truman W A."/>
        </authorList>
    </citation>
    <scope>NUCLEOTIDE SEQUENCE [LARGE SCALE GENOMIC DNA]</scope>
    <source>
        <strain evidence="3">PS673</strain>
    </source>
</reference>
<evidence type="ECO:0000259" key="2">
    <source>
        <dbReference type="Pfam" id="PF02517"/>
    </source>
</evidence>
<feature type="transmembrane region" description="Helical" evidence="1">
    <location>
        <begin position="123"/>
        <end position="152"/>
    </location>
</feature>